<keyword evidence="6 11" id="KW-0479">Metal-binding</keyword>
<keyword evidence="8 11" id="KW-0411">Iron-sulfur</keyword>
<evidence type="ECO:0000256" key="6">
    <source>
        <dbReference type="ARBA" id="ARBA00022723"/>
    </source>
</evidence>
<dbReference type="AlphaFoldDB" id="A0A1W2CVW8"/>
<dbReference type="STRING" id="1122930.SAMN02745168_0235"/>
<dbReference type="OrthoDB" id="9813137at2"/>
<evidence type="ECO:0000256" key="8">
    <source>
        <dbReference type="ARBA" id="ARBA00023014"/>
    </source>
</evidence>
<evidence type="ECO:0000256" key="2">
    <source>
        <dbReference type="ARBA" id="ARBA00004742"/>
    </source>
</evidence>
<keyword evidence="7 11" id="KW-0408">Iron</keyword>
<dbReference type="InterPro" id="IPR004643">
    <property type="entry name" value="Fe-S_L-Ser_bsu"/>
</dbReference>
<name>A0A1W2CVW8_9FIRM</name>
<dbReference type="GO" id="GO:0051539">
    <property type="term" value="F:4 iron, 4 sulfur cluster binding"/>
    <property type="evidence" value="ECO:0007669"/>
    <property type="project" value="UniProtKB-UniRule"/>
</dbReference>
<evidence type="ECO:0000313" key="14">
    <source>
        <dbReference type="EMBL" id="SMC88858.1"/>
    </source>
</evidence>
<accession>A0A1W2CVW8</accession>
<dbReference type="GO" id="GO:0003941">
    <property type="term" value="F:L-serine ammonia-lyase activity"/>
    <property type="evidence" value="ECO:0007669"/>
    <property type="project" value="UniProtKB-UniRule"/>
</dbReference>
<evidence type="ECO:0000256" key="3">
    <source>
        <dbReference type="ARBA" id="ARBA00008636"/>
    </source>
</evidence>
<evidence type="ECO:0000313" key="15">
    <source>
        <dbReference type="Proteomes" id="UP000192790"/>
    </source>
</evidence>
<dbReference type="InterPro" id="IPR029009">
    <property type="entry name" value="ASB_dom_sf"/>
</dbReference>
<keyword evidence="9 11" id="KW-0456">Lyase</keyword>
<dbReference type="InterPro" id="IPR051318">
    <property type="entry name" value="Fe-S_L-Ser"/>
</dbReference>
<dbReference type="Pfam" id="PF03315">
    <property type="entry name" value="SDH_beta"/>
    <property type="match status" value="1"/>
</dbReference>
<evidence type="ECO:0000259" key="13">
    <source>
        <dbReference type="PROSITE" id="PS51671"/>
    </source>
</evidence>
<dbReference type="UniPathway" id="UPA00138"/>
<evidence type="ECO:0000256" key="5">
    <source>
        <dbReference type="ARBA" id="ARBA00022485"/>
    </source>
</evidence>
<dbReference type="PROSITE" id="PS51671">
    <property type="entry name" value="ACT"/>
    <property type="match status" value="1"/>
</dbReference>
<dbReference type="Proteomes" id="UP000192790">
    <property type="component" value="Unassembled WGS sequence"/>
</dbReference>
<comment type="pathway">
    <text evidence="2 11">Carbohydrate biosynthesis; gluconeogenesis.</text>
</comment>
<gene>
    <name evidence="14" type="ORF">SAMN02745168_0235</name>
</gene>
<reference evidence="14 15" key="1">
    <citation type="submission" date="2017-04" db="EMBL/GenBank/DDBJ databases">
        <authorList>
            <person name="Afonso C.L."/>
            <person name="Miller P.J."/>
            <person name="Scott M.A."/>
            <person name="Spackman E."/>
            <person name="Goraichik I."/>
            <person name="Dimitrov K.M."/>
            <person name="Suarez D.L."/>
            <person name="Swayne D.E."/>
        </authorList>
    </citation>
    <scope>NUCLEOTIDE SEQUENCE [LARGE SCALE GENOMIC DNA]</scope>
    <source>
        <strain evidence="14 15">DSM 12816</strain>
    </source>
</reference>
<dbReference type="InterPro" id="IPR045865">
    <property type="entry name" value="ACT-like_dom_sf"/>
</dbReference>
<evidence type="ECO:0000256" key="10">
    <source>
        <dbReference type="ARBA" id="ARBA00049406"/>
    </source>
</evidence>
<evidence type="ECO:0000256" key="1">
    <source>
        <dbReference type="ARBA" id="ARBA00001966"/>
    </source>
</evidence>
<comment type="catalytic activity">
    <reaction evidence="10 11 12">
        <text>L-serine = pyruvate + NH4(+)</text>
        <dbReference type="Rhea" id="RHEA:19169"/>
        <dbReference type="ChEBI" id="CHEBI:15361"/>
        <dbReference type="ChEBI" id="CHEBI:28938"/>
        <dbReference type="ChEBI" id="CHEBI:33384"/>
        <dbReference type="EC" id="4.3.1.17"/>
    </reaction>
</comment>
<dbReference type="Pfam" id="PF01842">
    <property type="entry name" value="ACT"/>
    <property type="match status" value="1"/>
</dbReference>
<evidence type="ECO:0000256" key="9">
    <source>
        <dbReference type="ARBA" id="ARBA00023239"/>
    </source>
</evidence>
<evidence type="ECO:0000256" key="7">
    <source>
        <dbReference type="ARBA" id="ARBA00023004"/>
    </source>
</evidence>
<dbReference type="PANTHER" id="PTHR30182:SF12">
    <property type="entry name" value="L-SERINE DEHYDRATASE, BETA CHAIN-RELATED"/>
    <property type="match status" value="1"/>
</dbReference>
<comment type="similarity">
    <text evidence="3 11 12">Belongs to the iron-sulfur dependent L-serine dehydratase family.</text>
</comment>
<dbReference type="SUPFAM" id="SSF55021">
    <property type="entry name" value="ACT-like"/>
    <property type="match status" value="1"/>
</dbReference>
<keyword evidence="4 11" id="KW-0312">Gluconeogenesis</keyword>
<dbReference type="InterPro" id="IPR005131">
    <property type="entry name" value="Ser_deHydtase_bsu"/>
</dbReference>
<keyword evidence="15" id="KW-1185">Reference proteome</keyword>
<comment type="cofactor">
    <cofactor evidence="1 12">
        <name>[4Fe-4S] cluster</name>
        <dbReference type="ChEBI" id="CHEBI:49883"/>
    </cofactor>
</comment>
<dbReference type="GO" id="GO:0046872">
    <property type="term" value="F:metal ion binding"/>
    <property type="evidence" value="ECO:0007669"/>
    <property type="project" value="UniProtKB-UniRule"/>
</dbReference>
<dbReference type="InterPro" id="IPR002912">
    <property type="entry name" value="ACT_dom"/>
</dbReference>
<proteinExistence type="inferred from homology"/>
<dbReference type="CDD" id="cd04903">
    <property type="entry name" value="ACT_LSD"/>
    <property type="match status" value="1"/>
</dbReference>
<dbReference type="RefSeq" id="WP_084235656.1">
    <property type="nucleotide sequence ID" value="NZ_FWXW01000013.1"/>
</dbReference>
<keyword evidence="5 11" id="KW-0004">4Fe-4S</keyword>
<evidence type="ECO:0000256" key="4">
    <source>
        <dbReference type="ARBA" id="ARBA00022432"/>
    </source>
</evidence>
<feature type="domain" description="ACT" evidence="13">
    <location>
        <begin position="148"/>
        <end position="221"/>
    </location>
</feature>
<dbReference type="PANTHER" id="PTHR30182">
    <property type="entry name" value="L-SERINE DEHYDRATASE"/>
    <property type="match status" value="1"/>
</dbReference>
<protein>
    <recommendedName>
        <fullName evidence="11">L-serine deaminase</fullName>
    </recommendedName>
</protein>
<organism evidence="14 15">
    <name type="scientific">Papillibacter cinnamivorans DSM 12816</name>
    <dbReference type="NCBI Taxonomy" id="1122930"/>
    <lineage>
        <taxon>Bacteria</taxon>
        <taxon>Bacillati</taxon>
        <taxon>Bacillota</taxon>
        <taxon>Clostridia</taxon>
        <taxon>Eubacteriales</taxon>
        <taxon>Oscillospiraceae</taxon>
        <taxon>Papillibacter</taxon>
    </lineage>
</organism>
<dbReference type="SUPFAM" id="SSF143548">
    <property type="entry name" value="Serine metabolism enzymes domain"/>
    <property type="match status" value="1"/>
</dbReference>
<dbReference type="EMBL" id="FWXW01000013">
    <property type="protein sequence ID" value="SMC88858.1"/>
    <property type="molecule type" value="Genomic_DNA"/>
</dbReference>
<evidence type="ECO:0000256" key="11">
    <source>
        <dbReference type="PIRNR" id="PIRNR036692"/>
    </source>
</evidence>
<dbReference type="NCBIfam" id="TIGR00719">
    <property type="entry name" value="sda_beta"/>
    <property type="match status" value="1"/>
</dbReference>
<sequence>MNLFDVVGPIMIGPSSSHTAGAVQLGRISRALLGEPPVFAVVRFYGSFARTGKGHGTDKAFVGGLLGMGMDDERLRNSLILAREAGLEVTFDPDREERPNRHPNSVTAVLTGASGRKVTVSGASIGGGSVIISRVDEYDVSFTGEYCVFIVLHRDTPGMVSRVTGELAKSGVNIAQMKVYRSDRGGHAIMLIETDQPVDPETARSVAGLHDVFGTMSADRV</sequence>
<dbReference type="Gene3D" id="3.30.1330.90">
    <property type="entry name" value="D-3-phosphoglycerate dehydrogenase, domain 3"/>
    <property type="match status" value="1"/>
</dbReference>
<dbReference type="Gene3D" id="3.30.70.260">
    <property type="match status" value="1"/>
</dbReference>
<dbReference type="PIRSF" id="PIRSF036692">
    <property type="entry name" value="SDH_B"/>
    <property type="match status" value="1"/>
</dbReference>
<dbReference type="GO" id="GO:0006094">
    <property type="term" value="P:gluconeogenesis"/>
    <property type="evidence" value="ECO:0007669"/>
    <property type="project" value="UniProtKB-UniRule"/>
</dbReference>
<evidence type="ECO:0000256" key="12">
    <source>
        <dbReference type="RuleBase" id="RU366059"/>
    </source>
</evidence>